<accession>A0ABN1LDL7</accession>
<evidence type="ECO:0000313" key="5">
    <source>
        <dbReference type="Proteomes" id="UP001500359"/>
    </source>
</evidence>
<dbReference type="InterPro" id="IPR050109">
    <property type="entry name" value="HTH-type_TetR-like_transc_reg"/>
</dbReference>
<dbReference type="PRINTS" id="PR00455">
    <property type="entry name" value="HTHTETR"/>
</dbReference>
<reference evidence="4 5" key="1">
    <citation type="journal article" date="2019" name="Int. J. Syst. Evol. Microbiol.">
        <title>The Global Catalogue of Microorganisms (GCM) 10K type strain sequencing project: providing services to taxonomists for standard genome sequencing and annotation.</title>
        <authorList>
            <consortium name="The Broad Institute Genomics Platform"/>
            <consortium name="The Broad Institute Genome Sequencing Center for Infectious Disease"/>
            <person name="Wu L."/>
            <person name="Ma J."/>
        </authorList>
    </citation>
    <scope>NUCLEOTIDE SEQUENCE [LARGE SCALE GENOMIC DNA]</scope>
    <source>
        <strain evidence="4 5">JCM 15896</strain>
    </source>
</reference>
<dbReference type="Gene3D" id="1.10.10.60">
    <property type="entry name" value="Homeodomain-like"/>
    <property type="match status" value="1"/>
</dbReference>
<dbReference type="Gene3D" id="1.10.357.10">
    <property type="entry name" value="Tetracycline Repressor, domain 2"/>
    <property type="match status" value="1"/>
</dbReference>
<dbReference type="SUPFAM" id="SSF46689">
    <property type="entry name" value="Homeodomain-like"/>
    <property type="match status" value="1"/>
</dbReference>
<evidence type="ECO:0000259" key="3">
    <source>
        <dbReference type="PROSITE" id="PS50977"/>
    </source>
</evidence>
<dbReference type="Pfam" id="PF00440">
    <property type="entry name" value="TetR_N"/>
    <property type="match status" value="1"/>
</dbReference>
<name>A0ABN1LDL7_9ALTE</name>
<evidence type="ECO:0000313" key="4">
    <source>
        <dbReference type="EMBL" id="GAA0853736.1"/>
    </source>
</evidence>
<gene>
    <name evidence="4" type="ORF">GCM10009114_07190</name>
</gene>
<dbReference type="InterPro" id="IPR009057">
    <property type="entry name" value="Homeodomain-like_sf"/>
</dbReference>
<comment type="caution">
    <text evidence="4">The sequence shown here is derived from an EMBL/GenBank/DDBJ whole genome shotgun (WGS) entry which is preliminary data.</text>
</comment>
<evidence type="ECO:0000256" key="1">
    <source>
        <dbReference type="ARBA" id="ARBA00023125"/>
    </source>
</evidence>
<proteinExistence type="predicted"/>
<dbReference type="PANTHER" id="PTHR30055:SF146">
    <property type="entry name" value="HTH-TYPE TRANSCRIPTIONAL DUAL REGULATOR CECR"/>
    <property type="match status" value="1"/>
</dbReference>
<protein>
    <submittedName>
        <fullName evidence="4">TetR/AcrR family transcriptional regulator</fullName>
    </submittedName>
</protein>
<dbReference type="InterPro" id="IPR001647">
    <property type="entry name" value="HTH_TetR"/>
</dbReference>
<dbReference type="InterPro" id="IPR039536">
    <property type="entry name" value="TetR_C_Proteobacteria"/>
</dbReference>
<dbReference type="PANTHER" id="PTHR30055">
    <property type="entry name" value="HTH-TYPE TRANSCRIPTIONAL REGULATOR RUTR"/>
    <property type="match status" value="1"/>
</dbReference>
<dbReference type="PROSITE" id="PS50977">
    <property type="entry name" value="HTH_TETR_2"/>
    <property type="match status" value="1"/>
</dbReference>
<keyword evidence="1 2" id="KW-0238">DNA-binding</keyword>
<organism evidence="4 5">
    <name type="scientific">Aliiglaciecola litoralis</name>
    <dbReference type="NCBI Taxonomy" id="582857"/>
    <lineage>
        <taxon>Bacteria</taxon>
        <taxon>Pseudomonadati</taxon>
        <taxon>Pseudomonadota</taxon>
        <taxon>Gammaproteobacteria</taxon>
        <taxon>Alteromonadales</taxon>
        <taxon>Alteromonadaceae</taxon>
        <taxon>Aliiglaciecola</taxon>
    </lineage>
</organism>
<sequence>MQRSVCNKIKSVAKALPKAGRPKSEEKRRNILLAASELFLSQGVSSTSMDMVATRAGVSKQTVYSHFSNKDALFTAVIDFKCTQYQLSESHMGALDQAPREVLIKFGVQIMSLMQDEDTVAMHRVVIGELDSNPHVAELFYIAGPQNGMQILSNYLHKNTHLQLTTESAKYWACAFFNMLKGDFHLRSLLGLPYSMSQQQQLVEVTKATDHILAMISGEKSS</sequence>
<dbReference type="Proteomes" id="UP001500359">
    <property type="component" value="Unassembled WGS sequence"/>
</dbReference>
<evidence type="ECO:0000256" key="2">
    <source>
        <dbReference type="PROSITE-ProRule" id="PRU00335"/>
    </source>
</evidence>
<feature type="DNA-binding region" description="H-T-H motif" evidence="2">
    <location>
        <begin position="48"/>
        <end position="67"/>
    </location>
</feature>
<keyword evidence="5" id="KW-1185">Reference proteome</keyword>
<dbReference type="Pfam" id="PF14246">
    <property type="entry name" value="TetR_C_7"/>
    <property type="match status" value="1"/>
</dbReference>
<feature type="domain" description="HTH tetR-type" evidence="3">
    <location>
        <begin position="25"/>
        <end position="85"/>
    </location>
</feature>
<dbReference type="EMBL" id="BAAAFD010000002">
    <property type="protein sequence ID" value="GAA0853736.1"/>
    <property type="molecule type" value="Genomic_DNA"/>
</dbReference>